<evidence type="ECO:0000313" key="3">
    <source>
        <dbReference type="Proteomes" id="UP001152561"/>
    </source>
</evidence>
<gene>
    <name evidence="2" type="ORF">K7X08_009530</name>
</gene>
<protein>
    <submittedName>
        <fullName evidence="2">Uncharacterized protein</fullName>
    </submittedName>
</protein>
<keyword evidence="3" id="KW-1185">Reference proteome</keyword>
<dbReference type="AlphaFoldDB" id="A0A9Q1RTL0"/>
<proteinExistence type="predicted"/>
<comment type="caution">
    <text evidence="2">The sequence shown here is derived from an EMBL/GenBank/DDBJ whole genome shotgun (WGS) entry which is preliminary data.</text>
</comment>
<feature type="transmembrane region" description="Helical" evidence="1">
    <location>
        <begin position="6"/>
        <end position="31"/>
    </location>
</feature>
<dbReference type="OrthoDB" id="1491512at2759"/>
<dbReference type="EMBL" id="JAJAGQ010000001">
    <property type="protein sequence ID" value="KAJ8573019.1"/>
    <property type="molecule type" value="Genomic_DNA"/>
</dbReference>
<accession>A0A9Q1RTL0</accession>
<organism evidence="2 3">
    <name type="scientific">Anisodus acutangulus</name>
    <dbReference type="NCBI Taxonomy" id="402998"/>
    <lineage>
        <taxon>Eukaryota</taxon>
        <taxon>Viridiplantae</taxon>
        <taxon>Streptophyta</taxon>
        <taxon>Embryophyta</taxon>
        <taxon>Tracheophyta</taxon>
        <taxon>Spermatophyta</taxon>
        <taxon>Magnoliopsida</taxon>
        <taxon>eudicotyledons</taxon>
        <taxon>Gunneridae</taxon>
        <taxon>Pentapetalae</taxon>
        <taxon>asterids</taxon>
        <taxon>lamiids</taxon>
        <taxon>Solanales</taxon>
        <taxon>Solanaceae</taxon>
        <taxon>Solanoideae</taxon>
        <taxon>Hyoscyameae</taxon>
        <taxon>Anisodus</taxon>
    </lineage>
</organism>
<sequence length="114" mass="12658">MIHRKWSLLTGPAAILGGIVATIVAANFIFVQHDPFLKPERKLEKAPSTKEVLLRCRGFFYGLLFGLCLFAFDDAMGLTWTVENLLSAICQLSRAWSSQISKSKCKLAQNEGVL</sequence>
<feature type="transmembrane region" description="Helical" evidence="1">
    <location>
        <begin position="52"/>
        <end position="72"/>
    </location>
</feature>
<keyword evidence="1" id="KW-0472">Membrane</keyword>
<evidence type="ECO:0000313" key="2">
    <source>
        <dbReference type="EMBL" id="KAJ8573019.1"/>
    </source>
</evidence>
<keyword evidence="1" id="KW-0812">Transmembrane</keyword>
<name>A0A9Q1RTL0_9SOLA</name>
<keyword evidence="1" id="KW-1133">Transmembrane helix</keyword>
<evidence type="ECO:0000256" key="1">
    <source>
        <dbReference type="SAM" id="Phobius"/>
    </source>
</evidence>
<reference evidence="3" key="1">
    <citation type="journal article" date="2023" name="Proc. Natl. Acad. Sci. U.S.A.">
        <title>Genomic and structural basis for evolution of tropane alkaloid biosynthesis.</title>
        <authorList>
            <person name="Wanga Y.-J."/>
            <person name="Taina T."/>
            <person name="Yua J.-Y."/>
            <person name="Lia J."/>
            <person name="Xua B."/>
            <person name="Chenc J."/>
            <person name="D'Auriad J.C."/>
            <person name="Huanga J.-P."/>
            <person name="Huanga S.-X."/>
        </authorList>
    </citation>
    <scope>NUCLEOTIDE SEQUENCE [LARGE SCALE GENOMIC DNA]</scope>
    <source>
        <strain evidence="3">cv. KIB-2019</strain>
    </source>
</reference>
<dbReference type="Proteomes" id="UP001152561">
    <property type="component" value="Unassembled WGS sequence"/>
</dbReference>